<dbReference type="Proteomes" id="UP000887574">
    <property type="component" value="Unplaced"/>
</dbReference>
<evidence type="ECO:0000313" key="2">
    <source>
        <dbReference type="Proteomes" id="UP000887574"/>
    </source>
</evidence>
<dbReference type="InterPro" id="IPR012444">
    <property type="entry name" value="DUF1647"/>
</dbReference>
<feature type="compositionally biased region" description="Basic and acidic residues" evidence="1">
    <location>
        <begin position="240"/>
        <end position="261"/>
    </location>
</feature>
<dbReference type="Pfam" id="PF03269">
    <property type="entry name" value="DUF268"/>
    <property type="match status" value="1"/>
</dbReference>
<accession>A0A915DNU0</accession>
<protein>
    <submittedName>
        <fullName evidence="3">Uncharacterized protein</fullName>
    </submittedName>
</protein>
<dbReference type="InterPro" id="IPR004951">
    <property type="entry name" value="DUF268_CAE_spp"/>
</dbReference>
<feature type="region of interest" description="Disordered" evidence="1">
    <location>
        <begin position="234"/>
        <end position="261"/>
    </location>
</feature>
<reference evidence="3" key="1">
    <citation type="submission" date="2022-11" db="UniProtKB">
        <authorList>
            <consortium name="WormBaseParasite"/>
        </authorList>
    </citation>
    <scope>IDENTIFICATION</scope>
</reference>
<name>A0A915DNU0_9BILA</name>
<organism evidence="2 3">
    <name type="scientific">Ditylenchus dipsaci</name>
    <dbReference type="NCBI Taxonomy" id="166011"/>
    <lineage>
        <taxon>Eukaryota</taxon>
        <taxon>Metazoa</taxon>
        <taxon>Ecdysozoa</taxon>
        <taxon>Nematoda</taxon>
        <taxon>Chromadorea</taxon>
        <taxon>Rhabditida</taxon>
        <taxon>Tylenchina</taxon>
        <taxon>Tylenchomorpha</taxon>
        <taxon>Sphaerularioidea</taxon>
        <taxon>Anguinidae</taxon>
        <taxon>Anguininae</taxon>
        <taxon>Ditylenchus</taxon>
    </lineage>
</organism>
<keyword evidence="2" id="KW-1185">Reference proteome</keyword>
<proteinExistence type="predicted"/>
<evidence type="ECO:0000256" key="1">
    <source>
        <dbReference type="SAM" id="MobiDB-lite"/>
    </source>
</evidence>
<dbReference type="Pfam" id="PF07801">
    <property type="entry name" value="DUF1647"/>
    <property type="match status" value="1"/>
</dbReference>
<dbReference type="WBParaSite" id="jg21398">
    <property type="protein sequence ID" value="jg21398"/>
    <property type="gene ID" value="jg21398"/>
</dbReference>
<sequence length="486" mass="56314">MNPPQEPIPRDQFTLNGFIKLELCYANNTFTNNDLKYQEEFNKRWTQEVIDGYIADGKKNKFDTFLNYPDSMSLLYALKFHGIKNKVGAVIGSLSPWAEVFVYITHSNVSFIHALDLVKNYELYQNDLDFVVSYSSIEHMPVGTDALGYNCHRYYGRIRLALMFSGFELLNVFTSNETPHDLSIEDLEKDFALSSFEHMRNGRREIGHSKRERESTQLALFFIPLTTDRKQTFRSVYTNKDNEQRYNESRPKDNESNKRPCENENMVYSFKVIGKIQSNPSNDSIEPNFSQQKFNCEYLTNYDNFICRISSHLFEPQIQCHFHLVDLVFASDYNQYNSLRAVIASAQLAFQHSYKRIIVYDLGGLSTNATIMNELKNVCKLEIRILNFTLLPSDVRNISNFSWKILLLSDMYAKDIGKPEHDGFIYADLIDGLNRGIKVSTNPLMYTYIPLHPDLKDDIELRKTNVIVVKKLNSQESCLSGLCFAH</sequence>
<evidence type="ECO:0000313" key="3">
    <source>
        <dbReference type="WBParaSite" id="jg21398"/>
    </source>
</evidence>
<dbReference type="AlphaFoldDB" id="A0A915DNU0"/>